<gene>
    <name evidence="2" type="ORF">SISSUDRAFT_1059658</name>
</gene>
<accession>A0A166FXB5</accession>
<evidence type="ECO:0008006" key="4">
    <source>
        <dbReference type="Google" id="ProtNLM"/>
    </source>
</evidence>
<evidence type="ECO:0000313" key="3">
    <source>
        <dbReference type="Proteomes" id="UP000076798"/>
    </source>
</evidence>
<dbReference type="EMBL" id="KV428024">
    <property type="protein sequence ID" value="KZT41091.1"/>
    <property type="molecule type" value="Genomic_DNA"/>
</dbReference>
<dbReference type="AlphaFoldDB" id="A0A166FXB5"/>
<proteinExistence type="predicted"/>
<name>A0A166FXB5_9AGAM</name>
<protein>
    <recommendedName>
        <fullName evidence="4">Secreted protein</fullName>
    </recommendedName>
</protein>
<feature type="signal peptide" evidence="1">
    <location>
        <begin position="1"/>
        <end position="23"/>
    </location>
</feature>
<dbReference type="Proteomes" id="UP000076798">
    <property type="component" value="Unassembled WGS sequence"/>
</dbReference>
<keyword evidence="3" id="KW-1185">Reference proteome</keyword>
<evidence type="ECO:0000313" key="2">
    <source>
        <dbReference type="EMBL" id="KZT41091.1"/>
    </source>
</evidence>
<sequence length="87" mass="10014">MLNLLSIPLLVSGTLSVVKLGEGCEEFCGFRSSDAHLLFSRSSYRRLLSPPESLRTFIRREEREPSHSKSYVLIMFKTTLPFCVEFR</sequence>
<evidence type="ECO:0000256" key="1">
    <source>
        <dbReference type="SAM" id="SignalP"/>
    </source>
</evidence>
<reference evidence="2 3" key="1">
    <citation type="journal article" date="2016" name="Mol. Biol. Evol.">
        <title>Comparative Genomics of Early-Diverging Mushroom-Forming Fungi Provides Insights into the Origins of Lignocellulose Decay Capabilities.</title>
        <authorList>
            <person name="Nagy L.G."/>
            <person name="Riley R."/>
            <person name="Tritt A."/>
            <person name="Adam C."/>
            <person name="Daum C."/>
            <person name="Floudas D."/>
            <person name="Sun H."/>
            <person name="Yadav J.S."/>
            <person name="Pangilinan J."/>
            <person name="Larsson K.H."/>
            <person name="Matsuura K."/>
            <person name="Barry K."/>
            <person name="Labutti K."/>
            <person name="Kuo R."/>
            <person name="Ohm R.A."/>
            <person name="Bhattacharya S.S."/>
            <person name="Shirouzu T."/>
            <person name="Yoshinaga Y."/>
            <person name="Martin F.M."/>
            <person name="Grigoriev I.V."/>
            <person name="Hibbett D.S."/>
        </authorList>
    </citation>
    <scope>NUCLEOTIDE SEQUENCE [LARGE SCALE GENOMIC DNA]</scope>
    <source>
        <strain evidence="2 3">HHB10207 ss-3</strain>
    </source>
</reference>
<feature type="chain" id="PRO_5007873618" description="Secreted protein" evidence="1">
    <location>
        <begin position="24"/>
        <end position="87"/>
    </location>
</feature>
<keyword evidence="1" id="KW-0732">Signal</keyword>
<organism evidence="2 3">
    <name type="scientific">Sistotremastrum suecicum HHB10207 ss-3</name>
    <dbReference type="NCBI Taxonomy" id="1314776"/>
    <lineage>
        <taxon>Eukaryota</taxon>
        <taxon>Fungi</taxon>
        <taxon>Dikarya</taxon>
        <taxon>Basidiomycota</taxon>
        <taxon>Agaricomycotina</taxon>
        <taxon>Agaricomycetes</taxon>
        <taxon>Sistotremastrales</taxon>
        <taxon>Sistotremastraceae</taxon>
        <taxon>Sistotremastrum</taxon>
    </lineage>
</organism>